<name>A0A645DHH9_9ZZZZ</name>
<sequence>MADVPVIYTACHENDMRNKPNFEKLNSHEKSTSVNNTI</sequence>
<comment type="caution">
    <text evidence="2">The sequence shown here is derived from an EMBL/GenBank/DDBJ whole genome shotgun (WGS) entry which is preliminary data.</text>
</comment>
<evidence type="ECO:0000313" key="2">
    <source>
        <dbReference type="EMBL" id="MPM88665.1"/>
    </source>
</evidence>
<feature type="compositionally biased region" description="Basic and acidic residues" evidence="1">
    <location>
        <begin position="16"/>
        <end position="31"/>
    </location>
</feature>
<organism evidence="2">
    <name type="scientific">bioreactor metagenome</name>
    <dbReference type="NCBI Taxonomy" id="1076179"/>
    <lineage>
        <taxon>unclassified sequences</taxon>
        <taxon>metagenomes</taxon>
        <taxon>ecological metagenomes</taxon>
    </lineage>
</organism>
<dbReference type="EMBL" id="VSSQ01036244">
    <property type="protein sequence ID" value="MPM88665.1"/>
    <property type="molecule type" value="Genomic_DNA"/>
</dbReference>
<proteinExistence type="predicted"/>
<accession>A0A645DHH9</accession>
<feature type="region of interest" description="Disordered" evidence="1">
    <location>
        <begin position="16"/>
        <end position="38"/>
    </location>
</feature>
<reference evidence="2" key="1">
    <citation type="submission" date="2019-08" db="EMBL/GenBank/DDBJ databases">
        <authorList>
            <person name="Kucharzyk K."/>
            <person name="Murdoch R.W."/>
            <person name="Higgins S."/>
            <person name="Loffler F."/>
        </authorList>
    </citation>
    <scope>NUCLEOTIDE SEQUENCE</scope>
</reference>
<dbReference type="AlphaFoldDB" id="A0A645DHH9"/>
<protein>
    <submittedName>
        <fullName evidence="2">Uncharacterized protein</fullName>
    </submittedName>
</protein>
<gene>
    <name evidence="2" type="ORF">SDC9_135769</name>
</gene>
<evidence type="ECO:0000256" key="1">
    <source>
        <dbReference type="SAM" id="MobiDB-lite"/>
    </source>
</evidence>